<accession>A0ABN7VFB6</accession>
<name>A0ABN7VFB6_GIGMA</name>
<proteinExistence type="predicted"/>
<sequence>MNSQIEILKIQKRKLIKQHDFPKKRPKTSIESKMIENANEIKNVHFLTLVLNYINDPFTFFFVSLYLVDELDPLVDSSIVEGAEIKLCSNCAIKKKEFLFNSIRQLKDSIYVKLKEVKYTKFFYKDIIRVVLYNLYKILKEDYLYIEKYSRVVKTYNFPKNLRYNHDFNYNSDDKIGYFYG</sequence>
<gene>
    <name evidence="1" type="ORF">GMARGA_LOCUS18068</name>
</gene>
<dbReference type="EMBL" id="CAJVQB010014125">
    <property type="protein sequence ID" value="CAG8766542.1"/>
    <property type="molecule type" value="Genomic_DNA"/>
</dbReference>
<reference evidence="1 2" key="1">
    <citation type="submission" date="2021-06" db="EMBL/GenBank/DDBJ databases">
        <authorList>
            <person name="Kallberg Y."/>
            <person name="Tangrot J."/>
            <person name="Rosling A."/>
        </authorList>
    </citation>
    <scope>NUCLEOTIDE SEQUENCE [LARGE SCALE GENOMIC DNA]</scope>
    <source>
        <strain evidence="1 2">120-4 pot B 10/14</strain>
    </source>
</reference>
<evidence type="ECO:0000313" key="2">
    <source>
        <dbReference type="Proteomes" id="UP000789901"/>
    </source>
</evidence>
<evidence type="ECO:0000313" key="1">
    <source>
        <dbReference type="EMBL" id="CAG8766542.1"/>
    </source>
</evidence>
<keyword evidence="2" id="KW-1185">Reference proteome</keyword>
<protein>
    <submittedName>
        <fullName evidence="1">12457_t:CDS:1</fullName>
    </submittedName>
</protein>
<comment type="caution">
    <text evidence="1">The sequence shown here is derived from an EMBL/GenBank/DDBJ whole genome shotgun (WGS) entry which is preliminary data.</text>
</comment>
<organism evidence="1 2">
    <name type="scientific">Gigaspora margarita</name>
    <dbReference type="NCBI Taxonomy" id="4874"/>
    <lineage>
        <taxon>Eukaryota</taxon>
        <taxon>Fungi</taxon>
        <taxon>Fungi incertae sedis</taxon>
        <taxon>Mucoromycota</taxon>
        <taxon>Glomeromycotina</taxon>
        <taxon>Glomeromycetes</taxon>
        <taxon>Diversisporales</taxon>
        <taxon>Gigasporaceae</taxon>
        <taxon>Gigaspora</taxon>
    </lineage>
</organism>
<dbReference type="Proteomes" id="UP000789901">
    <property type="component" value="Unassembled WGS sequence"/>
</dbReference>